<evidence type="ECO:0000256" key="3">
    <source>
        <dbReference type="ARBA" id="ARBA00022989"/>
    </source>
</evidence>
<dbReference type="Pfam" id="PF00822">
    <property type="entry name" value="PMP22_Claudin"/>
    <property type="match status" value="1"/>
</dbReference>
<evidence type="ECO:0000256" key="2">
    <source>
        <dbReference type="ARBA" id="ARBA00022692"/>
    </source>
</evidence>
<evidence type="ECO:0000313" key="8">
    <source>
        <dbReference type="Proteomes" id="UP000550707"/>
    </source>
</evidence>
<dbReference type="InterPro" id="IPR004031">
    <property type="entry name" value="PMP22/EMP/MP20/Claudin"/>
</dbReference>
<feature type="transmembrane region" description="Helical" evidence="6">
    <location>
        <begin position="127"/>
        <end position="145"/>
    </location>
</feature>
<evidence type="ECO:0008006" key="9">
    <source>
        <dbReference type="Google" id="ProtNLM"/>
    </source>
</evidence>
<sequence length="249" mass="26628">MGMKRSLQCGGTLLGFLANILTILSSAANYWIRFPKGHSGLWQDCIGGICTNVPCESVLAVTQACMVLAAAFGIVGLVLGLRIVYHDGDTRGQTTSAIFLLCGLLLLIALISYTAKNAWKSDVFFSWSYFSAWLAFPLYVIAGNLDSGKRVEENTPGTLLPAETPQLPSQETPLWPPGNSPTYSTPDFHNLAKMPLEPQTPCPGPLRPSAPGPTALHPPSCPLPSAFCFLLADMILQSTDAISGFPVCL</sequence>
<protein>
    <recommendedName>
        <fullName evidence="9">Claudin domain containing 2</fullName>
    </recommendedName>
</protein>
<evidence type="ECO:0000256" key="4">
    <source>
        <dbReference type="ARBA" id="ARBA00023136"/>
    </source>
</evidence>
<name>A0A7J8C8M3_MOLMO</name>
<evidence type="ECO:0000256" key="1">
    <source>
        <dbReference type="ARBA" id="ARBA00004141"/>
    </source>
</evidence>
<feature type="transmembrane region" description="Helical" evidence="6">
    <location>
        <begin position="61"/>
        <end position="85"/>
    </location>
</feature>
<feature type="transmembrane region" description="Helical" evidence="6">
    <location>
        <begin position="12"/>
        <end position="32"/>
    </location>
</feature>
<reference evidence="7 8" key="1">
    <citation type="journal article" date="2020" name="Nature">
        <title>Six reference-quality genomes reveal evolution of bat adaptations.</title>
        <authorList>
            <person name="Jebb D."/>
            <person name="Huang Z."/>
            <person name="Pippel M."/>
            <person name="Hughes G.M."/>
            <person name="Lavrichenko K."/>
            <person name="Devanna P."/>
            <person name="Winkler S."/>
            <person name="Jermiin L.S."/>
            <person name="Skirmuntt E.C."/>
            <person name="Katzourakis A."/>
            <person name="Burkitt-Gray L."/>
            <person name="Ray D.A."/>
            <person name="Sullivan K.A.M."/>
            <person name="Roscito J.G."/>
            <person name="Kirilenko B.M."/>
            <person name="Davalos L.M."/>
            <person name="Corthals A.P."/>
            <person name="Power M.L."/>
            <person name="Jones G."/>
            <person name="Ransome R.D."/>
            <person name="Dechmann D.K.N."/>
            <person name="Locatelli A.G."/>
            <person name="Puechmaille S.J."/>
            <person name="Fedrigo O."/>
            <person name="Jarvis E.D."/>
            <person name="Hiller M."/>
            <person name="Vernes S.C."/>
            <person name="Myers E.W."/>
            <person name="Teeling E.C."/>
        </authorList>
    </citation>
    <scope>NUCLEOTIDE SEQUENCE [LARGE SCALE GENOMIC DNA]</scope>
    <source>
        <strain evidence="7">MMolMol1</strain>
        <tissue evidence="7">Muscle</tissue>
    </source>
</reference>
<keyword evidence="8" id="KW-1185">Reference proteome</keyword>
<evidence type="ECO:0000256" key="6">
    <source>
        <dbReference type="SAM" id="Phobius"/>
    </source>
</evidence>
<feature type="transmembrane region" description="Helical" evidence="6">
    <location>
        <begin position="97"/>
        <end position="115"/>
    </location>
</feature>
<dbReference type="Proteomes" id="UP000550707">
    <property type="component" value="Unassembled WGS sequence"/>
</dbReference>
<evidence type="ECO:0000313" key="7">
    <source>
        <dbReference type="EMBL" id="KAF6407176.1"/>
    </source>
</evidence>
<dbReference type="PANTHER" id="PTHR10671">
    <property type="entry name" value="EPITHELIAL MEMBRANE PROTEIN-RELATED"/>
    <property type="match status" value="1"/>
</dbReference>
<proteinExistence type="predicted"/>
<organism evidence="7 8">
    <name type="scientific">Molossus molossus</name>
    <name type="common">Pallas' mastiff bat</name>
    <name type="synonym">Vespertilio molossus</name>
    <dbReference type="NCBI Taxonomy" id="27622"/>
    <lineage>
        <taxon>Eukaryota</taxon>
        <taxon>Metazoa</taxon>
        <taxon>Chordata</taxon>
        <taxon>Craniata</taxon>
        <taxon>Vertebrata</taxon>
        <taxon>Euteleostomi</taxon>
        <taxon>Mammalia</taxon>
        <taxon>Eutheria</taxon>
        <taxon>Laurasiatheria</taxon>
        <taxon>Chiroptera</taxon>
        <taxon>Yangochiroptera</taxon>
        <taxon>Molossidae</taxon>
        <taxon>Molossus</taxon>
    </lineage>
</organism>
<dbReference type="GO" id="GO:0005886">
    <property type="term" value="C:plasma membrane"/>
    <property type="evidence" value="ECO:0007669"/>
    <property type="project" value="TreeGrafter"/>
</dbReference>
<dbReference type="PANTHER" id="PTHR10671:SF30">
    <property type="entry name" value="CLAUDIN DOMAIN-CONTAINING PROTEIN 2"/>
    <property type="match status" value="1"/>
</dbReference>
<dbReference type="InterPro" id="IPR050579">
    <property type="entry name" value="PMP-22/EMP/MP20-like"/>
</dbReference>
<gene>
    <name evidence="7" type="ORF">HJG59_009873</name>
</gene>
<accession>A0A7J8C8M3</accession>
<feature type="region of interest" description="Disordered" evidence="5">
    <location>
        <begin position="152"/>
        <end position="175"/>
    </location>
</feature>
<dbReference type="Gene3D" id="1.20.140.150">
    <property type="match status" value="1"/>
</dbReference>
<keyword evidence="4 6" id="KW-0472">Membrane</keyword>
<dbReference type="EMBL" id="JACASF010000021">
    <property type="protein sequence ID" value="KAF6407176.1"/>
    <property type="molecule type" value="Genomic_DNA"/>
</dbReference>
<keyword evidence="3 6" id="KW-1133">Transmembrane helix</keyword>
<keyword evidence="2 6" id="KW-0812">Transmembrane</keyword>
<comment type="caution">
    <text evidence="7">The sequence shown here is derived from an EMBL/GenBank/DDBJ whole genome shotgun (WGS) entry which is preliminary data.</text>
</comment>
<evidence type="ECO:0000256" key="5">
    <source>
        <dbReference type="SAM" id="MobiDB-lite"/>
    </source>
</evidence>
<dbReference type="AlphaFoldDB" id="A0A7J8C8M3"/>
<comment type="subcellular location">
    <subcellularLocation>
        <location evidence="1">Membrane</location>
        <topology evidence="1">Multi-pass membrane protein</topology>
    </subcellularLocation>
</comment>